<dbReference type="Pfam" id="PF07679">
    <property type="entry name" value="I-set"/>
    <property type="match status" value="1"/>
</dbReference>
<evidence type="ECO:0000256" key="3">
    <source>
        <dbReference type="ARBA" id="ARBA00022741"/>
    </source>
</evidence>
<dbReference type="GO" id="GO:0005524">
    <property type="term" value="F:ATP binding"/>
    <property type="evidence" value="ECO:0007669"/>
    <property type="project" value="UniProtKB-KW"/>
</dbReference>
<dbReference type="EMBL" id="BEZZ01006139">
    <property type="protein sequence ID" value="GCC18916.1"/>
    <property type="molecule type" value="Genomic_DNA"/>
</dbReference>
<keyword evidence="4" id="KW-0067">ATP-binding</keyword>
<dbReference type="GO" id="GO:0004672">
    <property type="term" value="F:protein kinase activity"/>
    <property type="evidence" value="ECO:0007669"/>
    <property type="project" value="TreeGrafter"/>
</dbReference>
<dbReference type="SMART" id="SM00408">
    <property type="entry name" value="IGc2"/>
    <property type="match status" value="1"/>
</dbReference>
<protein>
    <recommendedName>
        <fullName evidence="6">Ig-like domain-containing protein</fullName>
    </recommendedName>
</protein>
<dbReference type="InterPro" id="IPR036179">
    <property type="entry name" value="Ig-like_dom_sf"/>
</dbReference>
<gene>
    <name evidence="7" type="ORF">chiPu_0022155</name>
</gene>
<dbReference type="OrthoDB" id="2570713at2759"/>
<keyword evidence="8" id="KW-1185">Reference proteome</keyword>
<evidence type="ECO:0000259" key="6">
    <source>
        <dbReference type="PROSITE" id="PS50835"/>
    </source>
</evidence>
<evidence type="ECO:0000313" key="8">
    <source>
        <dbReference type="Proteomes" id="UP000287033"/>
    </source>
</evidence>
<dbReference type="SMART" id="SM00409">
    <property type="entry name" value="IG"/>
    <property type="match status" value="1"/>
</dbReference>
<dbReference type="InterPro" id="IPR007110">
    <property type="entry name" value="Ig-like_dom"/>
</dbReference>
<evidence type="ECO:0000256" key="5">
    <source>
        <dbReference type="ARBA" id="ARBA00023319"/>
    </source>
</evidence>
<name>A0A401RLF6_CHIPU</name>
<feature type="domain" description="Ig-like" evidence="6">
    <location>
        <begin position="53"/>
        <end position="143"/>
    </location>
</feature>
<keyword evidence="3" id="KW-0547">Nucleotide-binding</keyword>
<dbReference type="PROSITE" id="PS50835">
    <property type="entry name" value="IG_LIKE"/>
    <property type="match status" value="1"/>
</dbReference>
<evidence type="ECO:0000256" key="1">
    <source>
        <dbReference type="ARBA" id="ARBA00006692"/>
    </source>
</evidence>
<keyword evidence="5" id="KW-0393">Immunoglobulin domain</keyword>
<dbReference type="PANTHER" id="PTHR47633:SF16">
    <property type="entry name" value="CAVP-TARGET PROTEIN-LIKE"/>
    <property type="match status" value="1"/>
</dbReference>
<evidence type="ECO:0000256" key="2">
    <source>
        <dbReference type="ARBA" id="ARBA00022737"/>
    </source>
</evidence>
<comment type="similarity">
    <text evidence="1">Belongs to the protein kinase superfamily. CAMK Ser/Thr protein kinase family.</text>
</comment>
<keyword evidence="2" id="KW-0677">Repeat</keyword>
<dbReference type="STRING" id="137246.A0A401RLF6"/>
<sequence length="145" mass="16322">MSVTFSPSSSPITSDEEYLSPLEDPIDLTYKGRQALRLPENQLSIIETHFRAPPSFQVPLNDQVAVEGQNISLTVCVLGQPKPIIYWLRNREPVKSDSRHYVLEGENGRFHLNIVAVQRADSGMYTCKAINEYGTKQCDGKLEVK</sequence>
<evidence type="ECO:0000256" key="4">
    <source>
        <dbReference type="ARBA" id="ARBA00022840"/>
    </source>
</evidence>
<proteinExistence type="inferred from homology"/>
<dbReference type="PANTHER" id="PTHR47633">
    <property type="entry name" value="IMMUNOGLOBULIN"/>
    <property type="match status" value="1"/>
</dbReference>
<accession>A0A401RLF6</accession>
<reference evidence="7 8" key="1">
    <citation type="journal article" date="2018" name="Nat. Ecol. Evol.">
        <title>Shark genomes provide insights into elasmobranch evolution and the origin of vertebrates.</title>
        <authorList>
            <person name="Hara Y"/>
            <person name="Yamaguchi K"/>
            <person name="Onimaru K"/>
            <person name="Kadota M"/>
            <person name="Koyanagi M"/>
            <person name="Keeley SD"/>
            <person name="Tatsumi K"/>
            <person name="Tanaka K"/>
            <person name="Motone F"/>
            <person name="Kageyama Y"/>
            <person name="Nozu R"/>
            <person name="Adachi N"/>
            <person name="Nishimura O"/>
            <person name="Nakagawa R"/>
            <person name="Tanegashima C"/>
            <person name="Kiyatake I"/>
            <person name="Matsumoto R"/>
            <person name="Murakumo K"/>
            <person name="Nishida K"/>
            <person name="Terakita A"/>
            <person name="Kuratani S"/>
            <person name="Sato K"/>
            <person name="Hyodo S Kuraku.S."/>
        </authorList>
    </citation>
    <scope>NUCLEOTIDE SEQUENCE [LARGE SCALE GENOMIC DNA]</scope>
</reference>
<dbReference type="Gene3D" id="2.60.40.10">
    <property type="entry name" value="Immunoglobulins"/>
    <property type="match status" value="1"/>
</dbReference>
<dbReference type="AlphaFoldDB" id="A0A401RLF6"/>
<dbReference type="FunFam" id="2.60.40.10:FF:000145">
    <property type="entry name" value="Myosin light chain kinase, smooth muscle"/>
    <property type="match status" value="1"/>
</dbReference>
<dbReference type="InterPro" id="IPR013783">
    <property type="entry name" value="Ig-like_fold"/>
</dbReference>
<feature type="non-terminal residue" evidence="7">
    <location>
        <position position="145"/>
    </location>
</feature>
<dbReference type="InterPro" id="IPR013098">
    <property type="entry name" value="Ig_I-set"/>
</dbReference>
<evidence type="ECO:0000313" key="7">
    <source>
        <dbReference type="EMBL" id="GCC18916.1"/>
    </source>
</evidence>
<dbReference type="Proteomes" id="UP000287033">
    <property type="component" value="Unassembled WGS sequence"/>
</dbReference>
<organism evidence="7 8">
    <name type="scientific">Chiloscyllium punctatum</name>
    <name type="common">Brownbanded bambooshark</name>
    <name type="synonym">Hemiscyllium punctatum</name>
    <dbReference type="NCBI Taxonomy" id="137246"/>
    <lineage>
        <taxon>Eukaryota</taxon>
        <taxon>Metazoa</taxon>
        <taxon>Chordata</taxon>
        <taxon>Craniata</taxon>
        <taxon>Vertebrata</taxon>
        <taxon>Chondrichthyes</taxon>
        <taxon>Elasmobranchii</taxon>
        <taxon>Galeomorphii</taxon>
        <taxon>Galeoidea</taxon>
        <taxon>Orectolobiformes</taxon>
        <taxon>Hemiscylliidae</taxon>
        <taxon>Chiloscyllium</taxon>
    </lineage>
</organism>
<dbReference type="InterPro" id="IPR003599">
    <property type="entry name" value="Ig_sub"/>
</dbReference>
<dbReference type="SUPFAM" id="SSF48726">
    <property type="entry name" value="Immunoglobulin"/>
    <property type="match status" value="1"/>
</dbReference>
<comment type="caution">
    <text evidence="7">The sequence shown here is derived from an EMBL/GenBank/DDBJ whole genome shotgun (WGS) entry which is preliminary data.</text>
</comment>
<dbReference type="InterPro" id="IPR003598">
    <property type="entry name" value="Ig_sub2"/>
</dbReference>